<organism evidence="9 10">
    <name type="scientific">Mesosutterella porci</name>
    <dbReference type="NCBI Taxonomy" id="2915351"/>
    <lineage>
        <taxon>Bacteria</taxon>
        <taxon>Pseudomonadati</taxon>
        <taxon>Pseudomonadota</taxon>
        <taxon>Betaproteobacteria</taxon>
        <taxon>Burkholderiales</taxon>
        <taxon>Sutterellaceae</taxon>
        <taxon>Mesosutterella</taxon>
    </lineage>
</organism>
<evidence type="ECO:0000256" key="1">
    <source>
        <dbReference type="ARBA" id="ARBA00004651"/>
    </source>
</evidence>
<gene>
    <name evidence="9" type="ORF">MAF45_02395</name>
</gene>
<dbReference type="NCBIfam" id="NF008049">
    <property type="entry name" value="PRK10782.1"/>
    <property type="match status" value="1"/>
</dbReference>
<reference evidence="9 10" key="1">
    <citation type="submission" date="2022-02" db="EMBL/GenBank/DDBJ databases">
        <title>Mesosutterella porci, a novel member of the family Sutterellaceae from pig feces.</title>
        <authorList>
            <person name="Wylensek D."/>
            <person name="Clavel T."/>
        </authorList>
    </citation>
    <scope>NUCLEOTIDE SEQUENCE [LARGE SCALE GENOMIC DNA]</scope>
    <source>
        <strain evidence="10">oilRF-744-wt-GAM-9</strain>
    </source>
</reference>
<dbReference type="PROSITE" id="PS50928">
    <property type="entry name" value="ABC_TM1"/>
    <property type="match status" value="1"/>
</dbReference>
<keyword evidence="2 7" id="KW-0813">Transport</keyword>
<evidence type="ECO:0000313" key="9">
    <source>
        <dbReference type="EMBL" id="MCG5030306.1"/>
    </source>
</evidence>
<feature type="transmembrane region" description="Helical" evidence="7">
    <location>
        <begin position="81"/>
        <end position="104"/>
    </location>
</feature>
<dbReference type="Proteomes" id="UP001297600">
    <property type="component" value="Unassembled WGS sequence"/>
</dbReference>
<evidence type="ECO:0000256" key="3">
    <source>
        <dbReference type="ARBA" id="ARBA00022475"/>
    </source>
</evidence>
<evidence type="ECO:0000256" key="4">
    <source>
        <dbReference type="ARBA" id="ARBA00022692"/>
    </source>
</evidence>
<evidence type="ECO:0000256" key="6">
    <source>
        <dbReference type="ARBA" id="ARBA00023136"/>
    </source>
</evidence>
<evidence type="ECO:0000259" key="8">
    <source>
        <dbReference type="PROSITE" id="PS50928"/>
    </source>
</evidence>
<dbReference type="Pfam" id="PF00528">
    <property type="entry name" value="BPD_transp_1"/>
    <property type="match status" value="1"/>
</dbReference>
<dbReference type="SUPFAM" id="SSF161098">
    <property type="entry name" value="MetI-like"/>
    <property type="match status" value="1"/>
</dbReference>
<keyword evidence="3" id="KW-1003">Cell membrane</keyword>
<sequence>MSPEMWKMLFDSFLETLEMVAIAGCIGAAIGIPLGVLLFSTSPKGIRPAGAFNRVTGIIVNAIRSTPFIILLVAIQPLTRLIVGTSIGTAAALVPLTIAAAPMISRLVESSLREVDRGLVEAALSMGATDLQIVSKVLLPEALPGIIAGITIALVSLVGASAMAGAIGGGGLGDLAIRYGYQRFMPEIMYTVVIVLILFVQGMQSLGDWTVRKVSHR</sequence>
<keyword evidence="5 7" id="KW-1133">Transmembrane helix</keyword>
<accession>A0ABS9MNX2</accession>
<evidence type="ECO:0000313" key="10">
    <source>
        <dbReference type="Proteomes" id="UP001297600"/>
    </source>
</evidence>
<protein>
    <submittedName>
        <fullName evidence="9">ABC transporter permease</fullName>
    </submittedName>
</protein>
<dbReference type="Gene3D" id="1.10.3720.10">
    <property type="entry name" value="MetI-like"/>
    <property type="match status" value="1"/>
</dbReference>
<feature type="transmembrane region" description="Helical" evidence="7">
    <location>
        <begin position="51"/>
        <end position="75"/>
    </location>
</feature>
<dbReference type="EMBL" id="JAKNCT010000002">
    <property type="protein sequence ID" value="MCG5030306.1"/>
    <property type="molecule type" value="Genomic_DNA"/>
</dbReference>
<comment type="similarity">
    <text evidence="7">Belongs to the binding-protein-dependent transport system permease family.</text>
</comment>
<dbReference type="InterPro" id="IPR051322">
    <property type="entry name" value="AA_ABC_Transporter_Permease"/>
</dbReference>
<dbReference type="RefSeq" id="WP_237978029.1">
    <property type="nucleotide sequence ID" value="NZ_JAKNCT010000002.1"/>
</dbReference>
<keyword evidence="4 7" id="KW-0812">Transmembrane</keyword>
<name>A0ABS9MNX2_9BURK</name>
<feature type="transmembrane region" description="Helical" evidence="7">
    <location>
        <begin position="146"/>
        <end position="168"/>
    </location>
</feature>
<feature type="domain" description="ABC transmembrane type-1" evidence="8">
    <location>
        <begin position="13"/>
        <end position="207"/>
    </location>
</feature>
<dbReference type="InterPro" id="IPR000515">
    <property type="entry name" value="MetI-like"/>
</dbReference>
<evidence type="ECO:0000256" key="2">
    <source>
        <dbReference type="ARBA" id="ARBA00022448"/>
    </source>
</evidence>
<dbReference type="PANTHER" id="PTHR30450:SF1">
    <property type="entry name" value="D-METHIONINE TRANSPORT SYSTEM PERMEASE PROTEIN METI-RELATED"/>
    <property type="match status" value="1"/>
</dbReference>
<dbReference type="CDD" id="cd06261">
    <property type="entry name" value="TM_PBP2"/>
    <property type="match status" value="1"/>
</dbReference>
<proteinExistence type="inferred from homology"/>
<evidence type="ECO:0000256" key="7">
    <source>
        <dbReference type="RuleBase" id="RU363032"/>
    </source>
</evidence>
<feature type="transmembrane region" description="Helical" evidence="7">
    <location>
        <begin position="20"/>
        <end position="39"/>
    </location>
</feature>
<comment type="caution">
    <text evidence="9">The sequence shown here is derived from an EMBL/GenBank/DDBJ whole genome shotgun (WGS) entry which is preliminary data.</text>
</comment>
<dbReference type="InterPro" id="IPR035906">
    <property type="entry name" value="MetI-like_sf"/>
</dbReference>
<keyword evidence="6 7" id="KW-0472">Membrane</keyword>
<keyword evidence="10" id="KW-1185">Reference proteome</keyword>
<dbReference type="PANTHER" id="PTHR30450">
    <property type="entry name" value="ABC TRANSPORTER PERMEASE"/>
    <property type="match status" value="1"/>
</dbReference>
<feature type="transmembrane region" description="Helical" evidence="7">
    <location>
        <begin position="188"/>
        <end position="207"/>
    </location>
</feature>
<comment type="subcellular location">
    <subcellularLocation>
        <location evidence="1 7">Cell membrane</location>
        <topology evidence="1 7">Multi-pass membrane protein</topology>
    </subcellularLocation>
</comment>
<evidence type="ECO:0000256" key="5">
    <source>
        <dbReference type="ARBA" id="ARBA00022989"/>
    </source>
</evidence>